<dbReference type="Proteomes" id="UP000554837">
    <property type="component" value="Unassembled WGS sequence"/>
</dbReference>
<dbReference type="AlphaFoldDB" id="A0A840S3M4"/>
<gene>
    <name evidence="1" type="ORF">HNQ51_002264</name>
</gene>
<comment type="caution">
    <text evidence="1">The sequence shown here is derived from an EMBL/GenBank/DDBJ whole genome shotgun (WGS) entry which is preliminary data.</text>
</comment>
<dbReference type="EMBL" id="JACHHO010000003">
    <property type="protein sequence ID" value="MBB5204945.1"/>
    <property type="molecule type" value="Genomic_DNA"/>
</dbReference>
<reference evidence="1 2" key="1">
    <citation type="submission" date="2020-08" db="EMBL/GenBank/DDBJ databases">
        <title>Genomic Encyclopedia of Type Strains, Phase IV (KMG-IV): sequencing the most valuable type-strain genomes for metagenomic binning, comparative biology and taxonomic classification.</title>
        <authorList>
            <person name="Goeker M."/>
        </authorList>
    </citation>
    <scope>NUCLEOTIDE SEQUENCE [LARGE SCALE GENOMIC DNA]</scope>
    <source>
        <strain evidence="1 2">DSM 23958</strain>
    </source>
</reference>
<name>A0A840S3M4_9BURK</name>
<proteinExistence type="predicted"/>
<accession>A0A840S3M4</accession>
<dbReference type="OrthoDB" id="5953307at2"/>
<sequence length="155" mass="17222">MNFRILGLDPAPFAPLYGLSDAALAEQGVQRIAVNEPHSAPDRIELRDAEPGETVLLLNHCYLDIPNPYYGRHAIFVREGATQRFEALNQVPDALRRRLLSLRAFDAASMMVDADVVEGTQIEGLIERLFAEPAAAFIQVHHARRGCYAARVERG</sequence>
<evidence type="ECO:0008006" key="3">
    <source>
        <dbReference type="Google" id="ProtNLM"/>
    </source>
</evidence>
<protein>
    <recommendedName>
        <fullName evidence="3">DUF1203 domain-containing protein</fullName>
    </recommendedName>
</protein>
<dbReference type="PIRSF" id="PIRSF034110">
    <property type="entry name" value="DUF1203"/>
    <property type="match status" value="1"/>
</dbReference>
<keyword evidence="2" id="KW-1185">Reference proteome</keyword>
<organism evidence="1 2">
    <name type="scientific">Inhella inkyongensis</name>
    <dbReference type="NCBI Taxonomy" id="392593"/>
    <lineage>
        <taxon>Bacteria</taxon>
        <taxon>Pseudomonadati</taxon>
        <taxon>Pseudomonadota</taxon>
        <taxon>Betaproteobacteria</taxon>
        <taxon>Burkholderiales</taxon>
        <taxon>Sphaerotilaceae</taxon>
        <taxon>Inhella</taxon>
    </lineage>
</organism>
<dbReference type="InterPro" id="IPR009593">
    <property type="entry name" value="DUF1203"/>
</dbReference>
<dbReference type="Pfam" id="PF06718">
    <property type="entry name" value="DUF1203"/>
    <property type="match status" value="1"/>
</dbReference>
<evidence type="ECO:0000313" key="1">
    <source>
        <dbReference type="EMBL" id="MBB5204945.1"/>
    </source>
</evidence>
<evidence type="ECO:0000313" key="2">
    <source>
        <dbReference type="Proteomes" id="UP000554837"/>
    </source>
</evidence>
<dbReference type="RefSeq" id="WP_138855025.1">
    <property type="nucleotide sequence ID" value="NZ_CP040709.1"/>
</dbReference>